<name>A0A099T1Q7_METMT</name>
<keyword evidence="3" id="KW-1185">Reference proteome</keyword>
<dbReference type="Gene3D" id="3.40.1390.20">
    <property type="entry name" value="HprK N-terminal domain-like"/>
    <property type="match status" value="1"/>
</dbReference>
<dbReference type="Proteomes" id="UP000029859">
    <property type="component" value="Unassembled WGS sequence"/>
</dbReference>
<proteinExistence type="predicted"/>
<dbReference type="InterPro" id="IPR027417">
    <property type="entry name" value="P-loop_NTPase"/>
</dbReference>
<dbReference type="OrthoDB" id="50320at2157"/>
<dbReference type="AlphaFoldDB" id="A0A099T1Q7"/>
<reference evidence="2 3" key="1">
    <citation type="submission" date="2014-09" db="EMBL/GenBank/DDBJ databases">
        <title>Draft genome sequence of an obligately methylotrophic methanogen, Methanococcoides methylutens, isolated from marine sediment.</title>
        <authorList>
            <person name="Guan Y."/>
            <person name="Ngugi D.K."/>
            <person name="Blom J."/>
            <person name="Ali S."/>
            <person name="Ferry J.G."/>
            <person name="Stingl U."/>
        </authorList>
    </citation>
    <scope>NUCLEOTIDE SEQUENCE [LARGE SCALE GENOMIC DNA]</scope>
    <source>
        <strain evidence="2 3">DSM 2657</strain>
    </source>
</reference>
<evidence type="ECO:0000259" key="1">
    <source>
        <dbReference type="Pfam" id="PF07085"/>
    </source>
</evidence>
<dbReference type="InterPro" id="IPR010766">
    <property type="entry name" value="DRTGG"/>
</dbReference>
<dbReference type="RefSeq" id="WP_048195418.1">
    <property type="nucleotide sequence ID" value="NZ_CAAGSM010000001.1"/>
</dbReference>
<protein>
    <submittedName>
        <fullName evidence="2">Protein with phosphotransacetylase BioD-like N-terminal domain protein</fullName>
    </submittedName>
</protein>
<dbReference type="PANTHER" id="PTHR43356:SF2">
    <property type="entry name" value="PHOSPHATE ACETYLTRANSFERASE"/>
    <property type="match status" value="1"/>
</dbReference>
<dbReference type="SUPFAM" id="SSF52540">
    <property type="entry name" value="P-loop containing nucleoside triphosphate hydrolases"/>
    <property type="match status" value="1"/>
</dbReference>
<comment type="caution">
    <text evidence="2">The sequence shown here is derived from an EMBL/GenBank/DDBJ whole genome shotgun (WGS) entry which is preliminary data.</text>
</comment>
<dbReference type="InterPro" id="IPR050500">
    <property type="entry name" value="Phos_Acetyltrans/Butyryltrans"/>
</dbReference>
<sequence length="355" mass="38316">MASILISSSEKYSGKSSLCTGIGIILRNKGYSVGYMKPIGNMLVDVNGVLSDEDAEQMRKVFDLKDDINRITPILLTDNLAEDALAGVEKHFDRTLSNAFAEVSKDKDVVLIEGTGGIGGGAMYGLSDPQVSSILGTKMLLVTRYDSVYAVDRILCDIKLINDPDMLAGIILNEVDEGQMTYVCELVVPFLESKGIKVVGVLPKDSTLRSVPISEIVEDLHAEVLAGSEHLEELVEHYLVGAMEVNSAIKYFRRNPGSVVITGGDRADIQMAAIEARVKCLVLTGNLQPSGAVLGSADEAGIPVVLVRGDTMSTIGRMEGLIGHSRFRKEHKLDRIVELIENNVDINSLLSIIGL</sequence>
<accession>A0A099T1Q7</accession>
<organism evidence="2 3">
    <name type="scientific">Methanococcoides methylutens</name>
    <dbReference type="NCBI Taxonomy" id="2226"/>
    <lineage>
        <taxon>Archaea</taxon>
        <taxon>Methanobacteriati</taxon>
        <taxon>Methanobacteriota</taxon>
        <taxon>Stenosarchaea group</taxon>
        <taxon>Methanomicrobia</taxon>
        <taxon>Methanosarcinales</taxon>
        <taxon>Methanosarcinaceae</taxon>
        <taxon>Methanococcoides</taxon>
    </lineage>
</organism>
<dbReference type="Pfam" id="PF07085">
    <property type="entry name" value="DRTGG"/>
    <property type="match status" value="1"/>
</dbReference>
<evidence type="ECO:0000313" key="2">
    <source>
        <dbReference type="EMBL" id="KGK98136.1"/>
    </source>
</evidence>
<dbReference type="Pfam" id="PF13500">
    <property type="entry name" value="AAA_26"/>
    <property type="match status" value="1"/>
</dbReference>
<dbReference type="InterPro" id="IPR028979">
    <property type="entry name" value="Ser_kin/Pase_Hpr-like_N_sf"/>
</dbReference>
<dbReference type="EMBL" id="JRHO01000014">
    <property type="protein sequence ID" value="KGK98136.1"/>
    <property type="molecule type" value="Genomic_DNA"/>
</dbReference>
<gene>
    <name evidence="2" type="ORF">LI82_10450</name>
</gene>
<evidence type="ECO:0000313" key="3">
    <source>
        <dbReference type="Proteomes" id="UP000029859"/>
    </source>
</evidence>
<dbReference type="PANTHER" id="PTHR43356">
    <property type="entry name" value="PHOSPHATE ACETYLTRANSFERASE"/>
    <property type="match status" value="1"/>
</dbReference>
<dbReference type="SUPFAM" id="SSF75138">
    <property type="entry name" value="HprK N-terminal domain-like"/>
    <property type="match status" value="1"/>
</dbReference>
<feature type="domain" description="DRTGG" evidence="1">
    <location>
        <begin position="215"/>
        <end position="319"/>
    </location>
</feature>
<dbReference type="Gene3D" id="3.40.50.300">
    <property type="entry name" value="P-loop containing nucleotide triphosphate hydrolases"/>
    <property type="match status" value="1"/>
</dbReference>